<comment type="caution">
    <text evidence="3">The sequence shown here is derived from an EMBL/GenBank/DDBJ whole genome shotgun (WGS) entry which is preliminary data.</text>
</comment>
<dbReference type="OrthoDB" id="4250921at2759"/>
<dbReference type="Pfam" id="PF07876">
    <property type="entry name" value="Dabb"/>
    <property type="match status" value="1"/>
</dbReference>
<proteinExistence type="predicted"/>
<dbReference type="SMART" id="SM00886">
    <property type="entry name" value="Dabb"/>
    <property type="match status" value="1"/>
</dbReference>
<sequence length="112" mass="12803">MKPVTHIVLLQFTPEVTETDRQEVAIKIQGLKDDCVHPQTGKRYMLSMKAGMDMSIEGSQRDITHAFVSKFSTTDDRDYFVQEDLVHMALVKAVKSKLRKVQVVDFIEGDFI</sequence>
<evidence type="ECO:0000259" key="2">
    <source>
        <dbReference type="PROSITE" id="PS51502"/>
    </source>
</evidence>
<evidence type="ECO:0000313" key="4">
    <source>
        <dbReference type="Proteomes" id="UP001149165"/>
    </source>
</evidence>
<evidence type="ECO:0000256" key="1">
    <source>
        <dbReference type="ARBA" id="ARBA00011738"/>
    </source>
</evidence>
<gene>
    <name evidence="3" type="ORF">N7456_001405</name>
</gene>
<organism evidence="3 4">
    <name type="scientific">Penicillium angulare</name>
    <dbReference type="NCBI Taxonomy" id="116970"/>
    <lineage>
        <taxon>Eukaryota</taxon>
        <taxon>Fungi</taxon>
        <taxon>Dikarya</taxon>
        <taxon>Ascomycota</taxon>
        <taxon>Pezizomycotina</taxon>
        <taxon>Eurotiomycetes</taxon>
        <taxon>Eurotiomycetidae</taxon>
        <taxon>Eurotiales</taxon>
        <taxon>Aspergillaceae</taxon>
        <taxon>Penicillium</taxon>
    </lineage>
</organism>
<dbReference type="InterPro" id="IPR013097">
    <property type="entry name" value="Dabb"/>
</dbReference>
<accession>A0A9W9G667</accession>
<dbReference type="EMBL" id="JAPQKH010000002">
    <property type="protein sequence ID" value="KAJ5112871.1"/>
    <property type="molecule type" value="Genomic_DNA"/>
</dbReference>
<reference evidence="3" key="2">
    <citation type="journal article" date="2023" name="IMA Fungus">
        <title>Comparative genomic study of the Penicillium genus elucidates a diverse pangenome and 15 lateral gene transfer events.</title>
        <authorList>
            <person name="Petersen C."/>
            <person name="Sorensen T."/>
            <person name="Nielsen M.R."/>
            <person name="Sondergaard T.E."/>
            <person name="Sorensen J.L."/>
            <person name="Fitzpatrick D.A."/>
            <person name="Frisvad J.C."/>
            <person name="Nielsen K.L."/>
        </authorList>
    </citation>
    <scope>NUCLEOTIDE SEQUENCE</scope>
    <source>
        <strain evidence="3">IBT 30069</strain>
    </source>
</reference>
<dbReference type="PANTHER" id="PTHR33178">
    <property type="match status" value="1"/>
</dbReference>
<keyword evidence="4" id="KW-1185">Reference proteome</keyword>
<name>A0A9W9G667_9EURO</name>
<dbReference type="PROSITE" id="PS51502">
    <property type="entry name" value="S_R_A_B_BARREL"/>
    <property type="match status" value="1"/>
</dbReference>
<evidence type="ECO:0000313" key="3">
    <source>
        <dbReference type="EMBL" id="KAJ5112871.1"/>
    </source>
</evidence>
<dbReference type="PANTHER" id="PTHR33178:SF10">
    <property type="entry name" value="STRESS-RESPONSE A_B BARREL DOMAIN-CONTAINING PROTEIN"/>
    <property type="match status" value="1"/>
</dbReference>
<protein>
    <recommendedName>
        <fullName evidence="2">Stress-response A/B barrel domain-containing protein</fullName>
    </recommendedName>
</protein>
<dbReference type="Gene3D" id="3.30.70.100">
    <property type="match status" value="1"/>
</dbReference>
<reference evidence="3" key="1">
    <citation type="submission" date="2022-11" db="EMBL/GenBank/DDBJ databases">
        <authorList>
            <person name="Petersen C."/>
        </authorList>
    </citation>
    <scope>NUCLEOTIDE SEQUENCE</scope>
    <source>
        <strain evidence="3">IBT 30069</strain>
    </source>
</reference>
<feature type="domain" description="Stress-response A/B barrel" evidence="2">
    <location>
        <begin position="4"/>
        <end position="106"/>
    </location>
</feature>
<dbReference type="AlphaFoldDB" id="A0A9W9G667"/>
<dbReference type="Proteomes" id="UP001149165">
    <property type="component" value="Unassembled WGS sequence"/>
</dbReference>
<dbReference type="InterPro" id="IPR044662">
    <property type="entry name" value="HS1/DABB1-like"/>
</dbReference>
<dbReference type="InterPro" id="IPR011008">
    <property type="entry name" value="Dimeric_a/b-barrel"/>
</dbReference>
<comment type="subunit">
    <text evidence="1">Homodimer.</text>
</comment>
<dbReference type="SUPFAM" id="SSF54909">
    <property type="entry name" value="Dimeric alpha+beta barrel"/>
    <property type="match status" value="1"/>
</dbReference>